<keyword evidence="3" id="KW-1185">Reference proteome</keyword>
<evidence type="ECO:0000313" key="2">
    <source>
        <dbReference type="EMBL" id="KAJ9614324.1"/>
    </source>
</evidence>
<dbReference type="InterPro" id="IPR021463">
    <property type="entry name" value="Methyltransf_34"/>
</dbReference>
<dbReference type="Pfam" id="PF11312">
    <property type="entry name" value="Methyltransf_34"/>
    <property type="match status" value="1"/>
</dbReference>
<evidence type="ECO:0000313" key="3">
    <source>
        <dbReference type="Proteomes" id="UP001172673"/>
    </source>
</evidence>
<feature type="compositionally biased region" description="Polar residues" evidence="1">
    <location>
        <begin position="127"/>
        <end position="141"/>
    </location>
</feature>
<organism evidence="2 3">
    <name type="scientific">Cladophialophora chaetospira</name>
    <dbReference type="NCBI Taxonomy" id="386627"/>
    <lineage>
        <taxon>Eukaryota</taxon>
        <taxon>Fungi</taxon>
        <taxon>Dikarya</taxon>
        <taxon>Ascomycota</taxon>
        <taxon>Pezizomycotina</taxon>
        <taxon>Eurotiomycetes</taxon>
        <taxon>Chaetothyriomycetidae</taxon>
        <taxon>Chaetothyriales</taxon>
        <taxon>Herpotrichiellaceae</taxon>
        <taxon>Cladophialophora</taxon>
    </lineage>
</organism>
<feature type="region of interest" description="Disordered" evidence="1">
    <location>
        <begin position="125"/>
        <end position="145"/>
    </location>
</feature>
<gene>
    <name evidence="2" type="ORF">H2200_002460</name>
</gene>
<feature type="compositionally biased region" description="Polar residues" evidence="1">
    <location>
        <begin position="13"/>
        <end position="31"/>
    </location>
</feature>
<dbReference type="Gene3D" id="3.40.50.150">
    <property type="entry name" value="Vaccinia Virus protein VP39"/>
    <property type="match status" value="1"/>
</dbReference>
<dbReference type="Proteomes" id="UP001172673">
    <property type="component" value="Unassembled WGS sequence"/>
</dbReference>
<sequence>MAPPKKQKDFRTRQTSSQQGGTGSAPASQQRSDQEAASLPLELQQLLLDVFQRAFPFDHNELDLKATIQKVKGHLFQREFALAFAKQEYLDAYALRWSASRALGYTSIFSHHDLQQVWSKFDKSAGSAPTSMPASPDSSLQGEPPSHASACRVVCIGGGGGAEVAACAAAARTFRPFSTKLSVHVVDIADWSTCVRKLETALKTPPELSIHASQSAKAANKAFVAGDSFDVRFSQHDIFAVTEAELVGLMQDARLCTIMFTLNELFSASISRATALLLALTEAIRPGSWLLVVDSPGSYSEVELGKGDDAKTKQYPMKWLLDHALLEVVGKGENSKWKKMVSDDSRWFRLPQKSALRYPIELENMRYQIHLYQRVEPTGSSVRRS</sequence>
<dbReference type="InterPro" id="IPR029063">
    <property type="entry name" value="SAM-dependent_MTases_sf"/>
</dbReference>
<feature type="region of interest" description="Disordered" evidence="1">
    <location>
        <begin position="1"/>
        <end position="36"/>
    </location>
</feature>
<comment type="caution">
    <text evidence="2">The sequence shown here is derived from an EMBL/GenBank/DDBJ whole genome shotgun (WGS) entry which is preliminary data.</text>
</comment>
<feature type="compositionally biased region" description="Basic and acidic residues" evidence="1">
    <location>
        <begin position="1"/>
        <end position="12"/>
    </location>
</feature>
<name>A0AA38XJ16_9EURO</name>
<evidence type="ECO:0008006" key="4">
    <source>
        <dbReference type="Google" id="ProtNLM"/>
    </source>
</evidence>
<protein>
    <recommendedName>
        <fullName evidence="4">25S rRNA (Uridine(2843)-N(3))-methyltransferase</fullName>
    </recommendedName>
</protein>
<accession>A0AA38XJ16</accession>
<proteinExistence type="predicted"/>
<dbReference type="EMBL" id="JAPDRK010000003">
    <property type="protein sequence ID" value="KAJ9614324.1"/>
    <property type="molecule type" value="Genomic_DNA"/>
</dbReference>
<reference evidence="2" key="1">
    <citation type="submission" date="2022-10" db="EMBL/GenBank/DDBJ databases">
        <title>Culturing micro-colonial fungi from biological soil crusts in the Mojave desert and describing Neophaeococcomyces mojavensis, and introducing the new genera and species Taxawa tesnikishii.</title>
        <authorList>
            <person name="Kurbessoian T."/>
            <person name="Stajich J.E."/>
        </authorList>
    </citation>
    <scope>NUCLEOTIDE SEQUENCE</scope>
    <source>
        <strain evidence="2">TK_41</strain>
    </source>
</reference>
<dbReference type="AlphaFoldDB" id="A0AA38XJ16"/>
<evidence type="ECO:0000256" key="1">
    <source>
        <dbReference type="SAM" id="MobiDB-lite"/>
    </source>
</evidence>